<evidence type="ECO:0000256" key="10">
    <source>
        <dbReference type="ARBA" id="ARBA00022723"/>
    </source>
</evidence>
<comment type="catalytic activity">
    <reaction evidence="18">
        <text>a di-trans,poly-cis-dolichyl phosphate + UDP-N-acetyl-alpha-D-glucosamine = an N-acetyl-alpha-D-glucosaminyl-diphospho-di-trans,poly-cis-dolichol + UMP</text>
        <dbReference type="Rhea" id="RHEA:13289"/>
        <dbReference type="Rhea" id="RHEA-COMP:19498"/>
        <dbReference type="Rhea" id="RHEA-COMP:19507"/>
        <dbReference type="ChEBI" id="CHEBI:57683"/>
        <dbReference type="ChEBI" id="CHEBI:57705"/>
        <dbReference type="ChEBI" id="CHEBI:57865"/>
        <dbReference type="ChEBI" id="CHEBI:58427"/>
        <dbReference type="EC" id="2.7.8.15"/>
    </reaction>
    <physiologicalReaction direction="left-to-right" evidence="18">
        <dbReference type="Rhea" id="RHEA:13290"/>
    </physiologicalReaction>
</comment>
<comment type="caution">
    <text evidence="20">The sequence shown here is derived from an EMBL/GenBank/DDBJ whole genome shotgun (WGS) entry which is preliminary data.</text>
</comment>
<comment type="subcellular location">
    <subcellularLocation>
        <location evidence="2">Endoplasmic reticulum membrane</location>
        <topology evidence="2">Multi-pass membrane protein</topology>
    </subcellularLocation>
</comment>
<dbReference type="EMBL" id="JAIZPD010000003">
    <property type="protein sequence ID" value="KAH0965487.1"/>
    <property type="molecule type" value="Genomic_DNA"/>
</dbReference>
<keyword evidence="9 19" id="KW-0812">Transmembrane</keyword>
<dbReference type="GO" id="GO:0003975">
    <property type="term" value="F:UDP-N-acetylglucosamine-dolichyl-phosphate N-acetylglucosaminephosphotransferase activity"/>
    <property type="evidence" value="ECO:0007669"/>
    <property type="project" value="UniProtKB-EC"/>
</dbReference>
<protein>
    <recommendedName>
        <fullName evidence="6">UDP-N-acetylglucosamine--dolichyl-phosphate N-acetylglucosaminephosphotransferase</fullName>
        <ecNumber evidence="5">2.7.8.15</ecNumber>
    </recommendedName>
    <alternativeName>
        <fullName evidence="15">GlcNAc-1-P transferase</fullName>
    </alternativeName>
    <alternativeName>
        <fullName evidence="16">N-acetylglucosamine-1-phosphate transferase</fullName>
    </alternativeName>
</protein>
<comment type="similarity">
    <text evidence="4">Belongs to the glycosyltransferase 4 family.</text>
</comment>
<dbReference type="InterPro" id="IPR033895">
    <property type="entry name" value="GPT"/>
</dbReference>
<evidence type="ECO:0000256" key="15">
    <source>
        <dbReference type="ARBA" id="ARBA00029567"/>
    </source>
</evidence>
<keyword evidence="12" id="KW-0460">Magnesium</keyword>
<gene>
    <name evidence="20" type="ORF">HRG_03503</name>
</gene>
<feature type="transmembrane region" description="Helical" evidence="19">
    <location>
        <begin position="308"/>
        <end position="326"/>
    </location>
</feature>
<feature type="transmembrane region" description="Helical" evidence="19">
    <location>
        <begin position="85"/>
        <end position="107"/>
    </location>
</feature>
<comment type="function">
    <text evidence="17">UDP-N-acetylglucosamine--dolichyl-phosphate N-acetylglucosaminephosphotransferase that operates in the biosynthetic pathway of dolichol-linked oligosaccharides, the glycan precursors employed in protein asparagine (N)-glycosylation. The assembly of dolichol-linked oligosaccharides begins on the cytosolic side of the endoplasmic reticulum membrane and finishes in its lumen. The sequential addition of sugars to dolichol pyrophosphate produces dolichol-linked oligosaccharides containing fourteen sugars, including two GlcNAcs, nine mannoses and three glucoses. Once assembled, the oligosaccharide is transferred from the lipid to nascent proteins by oligosaccharyltransferases. Catalyzes the initial step of dolichol-linked oligosaccharide biosynthesis, transfering GlcNAc-1-P from cytosolic UDP-GlcNAc onto the carrier lipid dolichyl phosphate (P-dolichol), yielding GlcNAc-P-P-dolichol embedded in the cytoplasmic leaflet of the endoplasmic reticulum membrane.</text>
</comment>
<dbReference type="EC" id="2.7.8.15" evidence="5"/>
<evidence type="ECO:0000256" key="1">
    <source>
        <dbReference type="ARBA" id="ARBA00001946"/>
    </source>
</evidence>
<accession>A0A9P8N6D6</accession>
<dbReference type="PANTHER" id="PTHR10571">
    <property type="entry name" value="UDP-N-ACETYLGLUCOSAMINE--DOLICHYL-PHOSPHATE N-ACETYLGLUCOSAMINEPHOSPHOTRANSFERASE"/>
    <property type="match status" value="1"/>
</dbReference>
<evidence type="ECO:0000256" key="19">
    <source>
        <dbReference type="SAM" id="Phobius"/>
    </source>
</evidence>
<evidence type="ECO:0000256" key="16">
    <source>
        <dbReference type="ARBA" id="ARBA00033238"/>
    </source>
</evidence>
<sequence>MSAHSAASSTSLSRSETLFLLSLSAASVAVIANTFRGHGEPLIASLALSLVAFSLCFCMIRWLGPTFIKAGFRGRDLGKANRVEIPECMGAVCAAVYLLAVIVFIPFPFYKDIVAATSGGGNRDVVLEVQHVNQGRFLHRFPHNKLASYLSAIISLQTVALLGIGDDLFDIRWRHKWWIPGLASAPLLVVYFVDFDVTSIVMPLQLQPYLGELFDLGILYYVYMACVAMFCPQSINMLAGINGIEVSQCVAVALLLVFNDCLYLFTPYPHPATDSHLFSLYLLLPWIGVSCALLYHNWYPAKVFVGDTYCYFSGMVFAVVGILGHFSKTLGLLLVPQIFNFLYSCPQIFGLVPCPRHRLPKFNARTGLLEPSVTPWSAERQPHPLVGQTLRLLGKLRLLQVAVDDEGRFVETSNFTILNLWLVWRGPLREDRLAWEITLLQLAAGLFGLFVRHKLALLVFKEDNWGTTQR</sequence>
<feature type="transmembrane region" description="Helical" evidence="19">
    <location>
        <begin position="213"/>
        <end position="231"/>
    </location>
</feature>
<feature type="transmembrane region" description="Helical" evidence="19">
    <location>
        <begin position="42"/>
        <end position="64"/>
    </location>
</feature>
<keyword evidence="13 19" id="KW-1133">Transmembrane helix</keyword>
<comment type="cofactor">
    <cofactor evidence="1">
        <name>Mg(2+)</name>
        <dbReference type="ChEBI" id="CHEBI:18420"/>
    </cofactor>
</comment>
<dbReference type="GO" id="GO:0046872">
    <property type="term" value="F:metal ion binding"/>
    <property type="evidence" value="ECO:0007669"/>
    <property type="project" value="UniProtKB-KW"/>
</dbReference>
<keyword evidence="21" id="KW-1185">Reference proteome</keyword>
<keyword evidence="7" id="KW-0328">Glycosyltransferase</keyword>
<evidence type="ECO:0000313" key="21">
    <source>
        <dbReference type="Proteomes" id="UP000824596"/>
    </source>
</evidence>
<feature type="transmembrane region" description="Helical" evidence="19">
    <location>
        <begin position="243"/>
        <end position="265"/>
    </location>
</feature>
<dbReference type="Pfam" id="PF00953">
    <property type="entry name" value="Glycos_transf_4"/>
    <property type="match status" value="1"/>
</dbReference>
<dbReference type="GO" id="GO:0006488">
    <property type="term" value="P:dolichol-linked oligosaccharide biosynthetic process"/>
    <property type="evidence" value="ECO:0007669"/>
    <property type="project" value="InterPro"/>
</dbReference>
<evidence type="ECO:0000256" key="2">
    <source>
        <dbReference type="ARBA" id="ARBA00004477"/>
    </source>
</evidence>
<keyword evidence="14 19" id="KW-0472">Membrane</keyword>
<dbReference type="GO" id="GO:0016757">
    <property type="term" value="F:glycosyltransferase activity"/>
    <property type="evidence" value="ECO:0007669"/>
    <property type="project" value="UniProtKB-KW"/>
</dbReference>
<evidence type="ECO:0000313" key="20">
    <source>
        <dbReference type="EMBL" id="KAH0965487.1"/>
    </source>
</evidence>
<dbReference type="Proteomes" id="UP000824596">
    <property type="component" value="Unassembled WGS sequence"/>
</dbReference>
<keyword evidence="8 20" id="KW-0808">Transferase</keyword>
<evidence type="ECO:0000256" key="13">
    <source>
        <dbReference type="ARBA" id="ARBA00022989"/>
    </source>
</evidence>
<comment type="pathway">
    <text evidence="3">Protein modification; protein glycosylation.</text>
</comment>
<dbReference type="AlphaFoldDB" id="A0A9P8N6D6"/>
<proteinExistence type="inferred from homology"/>
<evidence type="ECO:0000256" key="5">
    <source>
        <dbReference type="ARBA" id="ARBA00013225"/>
    </source>
</evidence>
<evidence type="ECO:0000256" key="14">
    <source>
        <dbReference type="ARBA" id="ARBA00023136"/>
    </source>
</evidence>
<evidence type="ECO:0000256" key="7">
    <source>
        <dbReference type="ARBA" id="ARBA00022676"/>
    </source>
</evidence>
<evidence type="ECO:0000256" key="8">
    <source>
        <dbReference type="ARBA" id="ARBA00022679"/>
    </source>
</evidence>
<dbReference type="CDD" id="cd06855">
    <property type="entry name" value="GT_GPT_euk"/>
    <property type="match status" value="1"/>
</dbReference>
<keyword evidence="11" id="KW-0256">Endoplasmic reticulum</keyword>
<reference evidence="20" key="1">
    <citation type="submission" date="2021-09" db="EMBL/GenBank/DDBJ databases">
        <title>A high-quality genome of the endoparasitic fungus Hirsutella rhossiliensis with a comparison of Hirsutella genomes reveals transposable elements contributing to genome size variation.</title>
        <authorList>
            <person name="Lin R."/>
            <person name="Jiao Y."/>
            <person name="Sun X."/>
            <person name="Ling J."/>
            <person name="Xie B."/>
            <person name="Cheng X."/>
        </authorList>
    </citation>
    <scope>NUCLEOTIDE SEQUENCE</scope>
    <source>
        <strain evidence="20">HR02</strain>
    </source>
</reference>
<evidence type="ECO:0000256" key="12">
    <source>
        <dbReference type="ARBA" id="ARBA00022842"/>
    </source>
</evidence>
<organism evidence="20 21">
    <name type="scientific">Hirsutella rhossiliensis</name>
    <dbReference type="NCBI Taxonomy" id="111463"/>
    <lineage>
        <taxon>Eukaryota</taxon>
        <taxon>Fungi</taxon>
        <taxon>Dikarya</taxon>
        <taxon>Ascomycota</taxon>
        <taxon>Pezizomycotina</taxon>
        <taxon>Sordariomycetes</taxon>
        <taxon>Hypocreomycetidae</taxon>
        <taxon>Hypocreales</taxon>
        <taxon>Ophiocordycipitaceae</taxon>
        <taxon>Hirsutella</taxon>
    </lineage>
</organism>
<evidence type="ECO:0000256" key="9">
    <source>
        <dbReference type="ARBA" id="ARBA00022692"/>
    </source>
</evidence>
<dbReference type="RefSeq" id="XP_044723000.1">
    <property type="nucleotide sequence ID" value="XM_044861974.1"/>
</dbReference>
<evidence type="ECO:0000256" key="4">
    <source>
        <dbReference type="ARBA" id="ARBA00009317"/>
    </source>
</evidence>
<evidence type="ECO:0000256" key="18">
    <source>
        <dbReference type="ARBA" id="ARBA00045078"/>
    </source>
</evidence>
<dbReference type="PANTHER" id="PTHR10571:SF0">
    <property type="entry name" value="UDP-N-ACETYLGLUCOSAMINE--DOLICHYL-PHOSPHATE N-ACETYLGLUCOSAMINEPHOSPHOTRANSFERASE"/>
    <property type="match status" value="1"/>
</dbReference>
<dbReference type="InterPro" id="IPR000715">
    <property type="entry name" value="Glycosyl_transferase_4"/>
</dbReference>
<evidence type="ECO:0000256" key="3">
    <source>
        <dbReference type="ARBA" id="ARBA00004922"/>
    </source>
</evidence>
<feature type="transmembrane region" description="Helical" evidence="19">
    <location>
        <begin position="277"/>
        <end position="296"/>
    </location>
</feature>
<name>A0A9P8N6D6_9HYPO</name>
<feature type="transmembrane region" description="Helical" evidence="19">
    <location>
        <begin position="177"/>
        <end position="193"/>
    </location>
</feature>
<dbReference type="OrthoDB" id="10262326at2759"/>
<feature type="transmembrane region" description="Helical" evidence="19">
    <location>
        <begin position="146"/>
        <end position="165"/>
    </location>
</feature>
<evidence type="ECO:0000256" key="17">
    <source>
        <dbReference type="ARBA" id="ARBA00044717"/>
    </source>
</evidence>
<evidence type="ECO:0000256" key="6">
    <source>
        <dbReference type="ARBA" id="ARBA00017659"/>
    </source>
</evidence>
<dbReference type="GeneID" id="68352632"/>
<keyword evidence="10" id="KW-0479">Metal-binding</keyword>
<evidence type="ECO:0000256" key="11">
    <source>
        <dbReference type="ARBA" id="ARBA00022824"/>
    </source>
</evidence>
<dbReference type="GO" id="GO:0005789">
    <property type="term" value="C:endoplasmic reticulum membrane"/>
    <property type="evidence" value="ECO:0007669"/>
    <property type="project" value="UniProtKB-SubCell"/>
</dbReference>